<dbReference type="HOGENOM" id="CLU_147162_3_2_6"/>
<dbReference type="RefSeq" id="WP_045968398.1">
    <property type="nucleotide sequence ID" value="NZ_CAWMED010000001.1"/>
</dbReference>
<sequence length="105" mass="11884">MDYILTDAAEADLRAIIRYTRKQWGDAQVRRYITALEHGIVRLAAGKGAFRDMSAIFPALRMAHCGSHYVFCLPQENTPALIVAIFHERMDLITRLAERLAGHKS</sequence>
<dbReference type="Proteomes" id="UP000032721">
    <property type="component" value="Chromosome"/>
</dbReference>
<evidence type="ECO:0000313" key="4">
    <source>
        <dbReference type="Proteomes" id="UP000032721"/>
    </source>
</evidence>
<reference evidence="2 4" key="1">
    <citation type="submission" date="2013-07" db="EMBL/GenBank/DDBJ databases">
        <authorList>
            <person name="Genoscope - CEA"/>
        </authorList>
    </citation>
    <scope>NUCLEOTIDE SEQUENCE [LARGE SCALE GENOMIC DNA]</scope>
    <source>
        <strain evidence="2">FRM16</strain>
        <strain evidence="4">FRM16 / DSM 17909</strain>
    </source>
</reference>
<dbReference type="Gene3D" id="3.30.2310.20">
    <property type="entry name" value="RelE-like"/>
    <property type="match status" value="1"/>
</dbReference>
<organism evidence="2 4">
    <name type="scientific">Xenorhabdus doucetiae</name>
    <dbReference type="NCBI Taxonomy" id="351671"/>
    <lineage>
        <taxon>Bacteria</taxon>
        <taxon>Pseudomonadati</taxon>
        <taxon>Pseudomonadota</taxon>
        <taxon>Gammaproteobacteria</taxon>
        <taxon>Enterobacterales</taxon>
        <taxon>Morganellaceae</taxon>
        <taxon>Xenorhabdus</taxon>
    </lineage>
</organism>
<dbReference type="AlphaFoldDB" id="A0A068QN17"/>
<dbReference type="KEGG" id="xdo:XDD1_0540"/>
<dbReference type="EMBL" id="FO704550">
    <property type="protein sequence ID" value="CDG16243.1"/>
    <property type="molecule type" value="Genomic_DNA"/>
</dbReference>
<reference evidence="3 5" key="2">
    <citation type="submission" date="2019-07" db="EMBL/GenBank/DDBJ databases">
        <title>Genomic Encyclopedia of Type Strains, Phase I: the one thousand microbial genomes (KMG-I) project.</title>
        <authorList>
            <person name="Kyrpides N."/>
        </authorList>
    </citation>
    <scope>NUCLEOTIDE SEQUENCE [LARGE SCALE GENOMIC DNA]</scope>
    <source>
        <strain evidence="3 5">DSM 17909</strain>
    </source>
</reference>
<dbReference type="Proteomes" id="UP000324170">
    <property type="component" value="Unassembled WGS sequence"/>
</dbReference>
<dbReference type="InterPro" id="IPR035093">
    <property type="entry name" value="RelE/ParE_toxin_dom_sf"/>
</dbReference>
<evidence type="ECO:0000313" key="3">
    <source>
        <dbReference type="EMBL" id="TYO97588.1"/>
    </source>
</evidence>
<proteinExistence type="predicted"/>
<name>A0A068QN17_9GAMM</name>
<dbReference type="Pfam" id="PF05016">
    <property type="entry name" value="ParE_toxin"/>
    <property type="match status" value="1"/>
</dbReference>
<evidence type="ECO:0000313" key="5">
    <source>
        <dbReference type="Proteomes" id="UP000324170"/>
    </source>
</evidence>
<dbReference type="InterPro" id="IPR007712">
    <property type="entry name" value="RelE/ParE_toxin"/>
</dbReference>
<dbReference type="STRING" id="351671.XDD1_0540"/>
<dbReference type="OrthoDB" id="516834at2"/>
<protein>
    <submittedName>
        <fullName evidence="3">Plasmid stabilization system protein ParE</fullName>
    </submittedName>
    <submittedName>
        <fullName evidence="2">Putative counterpart of the neighbouring ParD-like protein</fullName>
    </submittedName>
</protein>
<keyword evidence="1" id="KW-1277">Toxin-antitoxin system</keyword>
<gene>
    <name evidence="3" type="ORF">LY16_03372</name>
    <name evidence="2" type="ORF">XDD1_0540</name>
</gene>
<dbReference type="EMBL" id="VNHN01000087">
    <property type="protein sequence ID" value="TYO97588.1"/>
    <property type="molecule type" value="Genomic_DNA"/>
</dbReference>
<accession>A0A068QN17</accession>
<evidence type="ECO:0000256" key="1">
    <source>
        <dbReference type="ARBA" id="ARBA00022649"/>
    </source>
</evidence>
<evidence type="ECO:0000313" key="2">
    <source>
        <dbReference type="EMBL" id="CDG16243.1"/>
    </source>
</evidence>
<keyword evidence="5" id="KW-1185">Reference proteome</keyword>